<name>A0ABP9C2G0_9GAMM</name>
<dbReference type="Gene3D" id="1.10.10.10">
    <property type="entry name" value="Winged helix-like DNA-binding domain superfamily/Winged helix DNA-binding domain"/>
    <property type="match status" value="1"/>
</dbReference>
<comment type="similarity">
    <text evidence="1">Belongs to the sigma-70 factor family. ECF subfamily.</text>
</comment>
<dbReference type="EMBL" id="BAABJE010000017">
    <property type="protein sequence ID" value="GAA4802623.1"/>
    <property type="molecule type" value="Genomic_DNA"/>
</dbReference>
<feature type="compositionally biased region" description="Polar residues" evidence="5">
    <location>
        <begin position="13"/>
        <end position="22"/>
    </location>
</feature>
<evidence type="ECO:0000313" key="7">
    <source>
        <dbReference type="EMBL" id="GAA4802623.1"/>
    </source>
</evidence>
<dbReference type="SUPFAM" id="SSF88659">
    <property type="entry name" value="Sigma3 and sigma4 domains of RNA polymerase sigma factors"/>
    <property type="match status" value="1"/>
</dbReference>
<feature type="domain" description="RNA polymerase sigma factor 70 region 4 type 2" evidence="6">
    <location>
        <begin position="153"/>
        <end position="203"/>
    </location>
</feature>
<evidence type="ECO:0000256" key="2">
    <source>
        <dbReference type="ARBA" id="ARBA00023015"/>
    </source>
</evidence>
<gene>
    <name evidence="7" type="ORF">GCM10023307_31700</name>
</gene>
<evidence type="ECO:0000259" key="6">
    <source>
        <dbReference type="Pfam" id="PF08281"/>
    </source>
</evidence>
<dbReference type="NCBIfam" id="NF006550">
    <property type="entry name" value="PRK09047.1"/>
    <property type="match status" value="1"/>
</dbReference>
<evidence type="ECO:0000256" key="5">
    <source>
        <dbReference type="SAM" id="MobiDB-lite"/>
    </source>
</evidence>
<dbReference type="InterPro" id="IPR013324">
    <property type="entry name" value="RNA_pol_sigma_r3/r4-like"/>
</dbReference>
<evidence type="ECO:0000256" key="3">
    <source>
        <dbReference type="ARBA" id="ARBA00023082"/>
    </source>
</evidence>
<dbReference type="InterPro" id="IPR039425">
    <property type="entry name" value="RNA_pol_sigma-70-like"/>
</dbReference>
<comment type="caution">
    <text evidence="7">The sequence shown here is derived from an EMBL/GenBank/DDBJ whole genome shotgun (WGS) entry which is preliminary data.</text>
</comment>
<evidence type="ECO:0000256" key="1">
    <source>
        <dbReference type="ARBA" id="ARBA00010641"/>
    </source>
</evidence>
<dbReference type="SUPFAM" id="SSF88946">
    <property type="entry name" value="Sigma2 domain of RNA polymerase sigma factors"/>
    <property type="match status" value="1"/>
</dbReference>
<organism evidence="7 8">
    <name type="scientific">Lysobacter hankyongensis</name>
    <dbReference type="NCBI Taxonomy" id="1176535"/>
    <lineage>
        <taxon>Bacteria</taxon>
        <taxon>Pseudomonadati</taxon>
        <taxon>Pseudomonadota</taxon>
        <taxon>Gammaproteobacteria</taxon>
        <taxon>Lysobacterales</taxon>
        <taxon>Lysobacteraceae</taxon>
        <taxon>Lysobacter</taxon>
    </lineage>
</organism>
<dbReference type="InterPro" id="IPR013325">
    <property type="entry name" value="RNA_pol_sigma_r2"/>
</dbReference>
<dbReference type="PANTHER" id="PTHR43133">
    <property type="entry name" value="RNA POLYMERASE ECF-TYPE SIGMA FACTO"/>
    <property type="match status" value="1"/>
</dbReference>
<dbReference type="Proteomes" id="UP001499959">
    <property type="component" value="Unassembled WGS sequence"/>
</dbReference>
<evidence type="ECO:0000313" key="8">
    <source>
        <dbReference type="Proteomes" id="UP001499959"/>
    </source>
</evidence>
<feature type="region of interest" description="Disordered" evidence="5">
    <location>
        <begin position="119"/>
        <end position="146"/>
    </location>
</feature>
<sequence>MADGSAHDERSPSMLSRVSPDSGQRVPSAVSTPVAAEGLSFDAFLEGIATRAFRFAELGLRHREDALDAVQDAMIRMMRYRERPAAEWTPLFWSILRSRIVDMQRRGLFRMRWLVPARSGRDDDDGIDWADQAADTGPDPSGAHDHREAYDTLASALRALPARQREAFTLRVLEDCDVATTARIMGCSEGSVKTHLSRARESLQKQLEDFR</sequence>
<accession>A0ABP9C2G0</accession>
<reference evidence="8" key="1">
    <citation type="journal article" date="2019" name="Int. J. Syst. Evol. Microbiol.">
        <title>The Global Catalogue of Microorganisms (GCM) 10K type strain sequencing project: providing services to taxonomists for standard genome sequencing and annotation.</title>
        <authorList>
            <consortium name="The Broad Institute Genomics Platform"/>
            <consortium name="The Broad Institute Genome Sequencing Center for Infectious Disease"/>
            <person name="Wu L."/>
            <person name="Ma J."/>
        </authorList>
    </citation>
    <scope>NUCLEOTIDE SEQUENCE [LARGE SCALE GENOMIC DNA]</scope>
    <source>
        <strain evidence="8">JCM 18204</strain>
    </source>
</reference>
<dbReference type="Pfam" id="PF08281">
    <property type="entry name" value="Sigma70_r4_2"/>
    <property type="match status" value="1"/>
</dbReference>
<keyword evidence="3" id="KW-0731">Sigma factor</keyword>
<evidence type="ECO:0000256" key="4">
    <source>
        <dbReference type="ARBA" id="ARBA00023163"/>
    </source>
</evidence>
<feature type="region of interest" description="Disordered" evidence="5">
    <location>
        <begin position="1"/>
        <end position="29"/>
    </location>
</feature>
<keyword evidence="4" id="KW-0804">Transcription</keyword>
<dbReference type="InterPro" id="IPR014284">
    <property type="entry name" value="RNA_pol_sigma-70_dom"/>
</dbReference>
<dbReference type="InterPro" id="IPR013249">
    <property type="entry name" value="RNA_pol_sigma70_r4_t2"/>
</dbReference>
<keyword evidence="8" id="KW-1185">Reference proteome</keyword>
<dbReference type="PANTHER" id="PTHR43133:SF64">
    <property type="entry name" value="ECF SIGMA FACTOR"/>
    <property type="match status" value="1"/>
</dbReference>
<proteinExistence type="inferred from homology"/>
<feature type="compositionally biased region" description="Basic and acidic residues" evidence="5">
    <location>
        <begin position="1"/>
        <end position="11"/>
    </location>
</feature>
<keyword evidence="2" id="KW-0805">Transcription regulation</keyword>
<protein>
    <submittedName>
        <fullName evidence="7">RNA polymerase sigma factor</fullName>
    </submittedName>
</protein>
<dbReference type="CDD" id="cd06171">
    <property type="entry name" value="Sigma70_r4"/>
    <property type="match status" value="1"/>
</dbReference>
<dbReference type="NCBIfam" id="TIGR02937">
    <property type="entry name" value="sigma70-ECF"/>
    <property type="match status" value="1"/>
</dbReference>
<dbReference type="InterPro" id="IPR036388">
    <property type="entry name" value="WH-like_DNA-bd_sf"/>
</dbReference>
<dbReference type="Gene3D" id="1.10.1740.10">
    <property type="match status" value="1"/>
</dbReference>